<evidence type="ECO:0000313" key="1">
    <source>
        <dbReference type="Proteomes" id="UP000887576"/>
    </source>
</evidence>
<name>A0AC34RMW9_9BILA</name>
<reference evidence="2" key="1">
    <citation type="submission" date="2022-11" db="UniProtKB">
        <authorList>
            <consortium name="WormBaseParasite"/>
        </authorList>
    </citation>
    <scope>IDENTIFICATION</scope>
</reference>
<proteinExistence type="predicted"/>
<dbReference type="WBParaSite" id="JU765_v2.g8515.t1">
    <property type="protein sequence ID" value="JU765_v2.g8515.t1"/>
    <property type="gene ID" value="JU765_v2.g8515"/>
</dbReference>
<accession>A0AC34RMW9</accession>
<organism evidence="1 2">
    <name type="scientific">Panagrolaimus sp. JU765</name>
    <dbReference type="NCBI Taxonomy" id="591449"/>
    <lineage>
        <taxon>Eukaryota</taxon>
        <taxon>Metazoa</taxon>
        <taxon>Ecdysozoa</taxon>
        <taxon>Nematoda</taxon>
        <taxon>Chromadorea</taxon>
        <taxon>Rhabditida</taxon>
        <taxon>Tylenchina</taxon>
        <taxon>Panagrolaimomorpha</taxon>
        <taxon>Panagrolaimoidea</taxon>
        <taxon>Panagrolaimidae</taxon>
        <taxon>Panagrolaimus</taxon>
    </lineage>
</organism>
<sequence>MGETTSNYGPDENSSISTVTASPPSYHSTDLAVYDISTWGYKRHTVPTAEPIVSLKESQDCTCKCEWRDACDGLNLVVFTKHRGLRLVYYIGMFIALIVSGILTWMDFSYFIAQQSATLLTIRQKDNLRFPTITLCPKNADALNISLIEEDISKQLKIGSDLSKNDVMNLIVFAIAGAGFDNFDPFTKKWDENYVAKLSIWFKKWKNSRDYFEFYNFLFEDAGYKCKDLFSECWYAGDELPCCDLFRPSYVMLRGRCLRLREFYQEDPALTGTISLYLKFLPSNLLGKGASQPQTILYVSDGYPDVATFPRFYMNPFEMNQLHFNRRVISMLPTNPSCSNDTKAQGVGTCFVSKWLERKIVQPLNCTLFYLSSKHPHLPICEPEKIVSSYKNVVNLAFDNNTRCLPACFRRDATMQMQITSLSYKFVQNLSDPVYQLEFAYDALQEEMFTEIITTTLPSFIAELSGQSGLVMGITMTTFGDFILWIIFICKKFSLYLWKEIK</sequence>
<protein>
    <submittedName>
        <fullName evidence="2">Uncharacterized protein</fullName>
    </submittedName>
</protein>
<dbReference type="Proteomes" id="UP000887576">
    <property type="component" value="Unplaced"/>
</dbReference>
<evidence type="ECO:0000313" key="2">
    <source>
        <dbReference type="WBParaSite" id="JU765_v2.g8515.t1"/>
    </source>
</evidence>